<keyword evidence="1" id="KW-0732">Signal</keyword>
<name>A0AAE3INW1_9BACT</name>
<reference evidence="2" key="1">
    <citation type="submission" date="2022-10" db="EMBL/GenBank/DDBJ databases">
        <authorList>
            <person name="Kim H.S."/>
            <person name="Kim J.-S."/>
            <person name="Suh M.K."/>
            <person name="Eom M.K."/>
            <person name="Lee J.-S."/>
        </authorList>
    </citation>
    <scope>NUCLEOTIDE SEQUENCE</scope>
    <source>
        <strain evidence="2">LIP-5</strain>
    </source>
</reference>
<dbReference type="AlphaFoldDB" id="A0AAE3INW1"/>
<dbReference type="RefSeq" id="WP_263039045.1">
    <property type="nucleotide sequence ID" value="NZ_JAOTPL010000037.1"/>
</dbReference>
<proteinExistence type="predicted"/>
<accession>A0AAE3INW1</accession>
<evidence type="ECO:0000313" key="3">
    <source>
        <dbReference type="Proteomes" id="UP001209317"/>
    </source>
</evidence>
<comment type="caution">
    <text evidence="2">The sequence shown here is derived from an EMBL/GenBank/DDBJ whole genome shotgun (WGS) entry which is preliminary data.</text>
</comment>
<dbReference type="InterPro" id="IPR021428">
    <property type="entry name" value="DUF3078"/>
</dbReference>
<evidence type="ECO:0000256" key="1">
    <source>
        <dbReference type="SAM" id="SignalP"/>
    </source>
</evidence>
<feature type="signal peptide" evidence="1">
    <location>
        <begin position="1"/>
        <end position="19"/>
    </location>
</feature>
<organism evidence="2 3">
    <name type="scientific">Haoranjiania flava</name>
    <dbReference type="NCBI Taxonomy" id="1856322"/>
    <lineage>
        <taxon>Bacteria</taxon>
        <taxon>Pseudomonadati</taxon>
        <taxon>Bacteroidota</taxon>
        <taxon>Chitinophagia</taxon>
        <taxon>Chitinophagales</taxon>
        <taxon>Chitinophagaceae</taxon>
        <taxon>Haoranjiania</taxon>
    </lineage>
</organism>
<keyword evidence="3" id="KW-1185">Reference proteome</keyword>
<dbReference type="EMBL" id="JAOTPL010000037">
    <property type="protein sequence ID" value="MCU7695560.1"/>
    <property type="molecule type" value="Genomic_DNA"/>
</dbReference>
<gene>
    <name evidence="2" type="ORF">OD355_13625</name>
</gene>
<sequence>MKFSFVFLMLFLSIQSVSAQHDTARNFNLQKAAVPPDNTTDTIRPVDTLAPASIPATGNVAENASKANTSTVDAMINTDNGRKKTKEALSGLVNGKFRKDTTKLWNAGGAFSINASQTTLDNWSGGGTNSFSAVSSLNLYADYLNKKTSWNNTLNIQYGYLNASSNKIGGRKNVDLVDFISMYGHQFSPKFDFSNLGRIRTQISKSYVYEKNKETEQDERKGYTSRFFAPAYVTLAPGINYRPVKGLSIFVSPIAVRGVFVMDDSLSKAGAFGVDPGEMFKFQFGAYANLTAKFNITKNIFYASNLELYSNYLYNPENIYVFMTNTLTAKITKVIALNVNYNLAYDDLYRPIQDRGPKLQTQAIYGLGLMVNF</sequence>
<feature type="chain" id="PRO_5042039694" evidence="1">
    <location>
        <begin position="20"/>
        <end position="373"/>
    </location>
</feature>
<dbReference type="Proteomes" id="UP001209317">
    <property type="component" value="Unassembled WGS sequence"/>
</dbReference>
<protein>
    <submittedName>
        <fullName evidence="2">DUF3078 domain-containing protein</fullName>
    </submittedName>
</protein>
<evidence type="ECO:0000313" key="2">
    <source>
        <dbReference type="EMBL" id="MCU7695560.1"/>
    </source>
</evidence>
<dbReference type="Pfam" id="PF11276">
    <property type="entry name" value="DUF3078"/>
    <property type="match status" value="1"/>
</dbReference>